<dbReference type="PANTHER" id="PTHR42736:SF1">
    <property type="entry name" value="PROTEIN-GLUTAMINE GAMMA-GLUTAMYLTRANSFERASE"/>
    <property type="match status" value="1"/>
</dbReference>
<feature type="domain" description="Transglutaminase-like" evidence="3">
    <location>
        <begin position="499"/>
        <end position="569"/>
    </location>
</feature>
<feature type="transmembrane region" description="Helical" evidence="2">
    <location>
        <begin position="632"/>
        <end position="656"/>
    </location>
</feature>
<evidence type="ECO:0000259" key="3">
    <source>
        <dbReference type="SMART" id="SM00460"/>
    </source>
</evidence>
<dbReference type="Pfam" id="PF01841">
    <property type="entry name" value="Transglut_core"/>
    <property type="match status" value="1"/>
</dbReference>
<protein>
    <recommendedName>
        <fullName evidence="3">Transglutaminase-like domain-containing protein</fullName>
    </recommendedName>
</protein>
<sequence>MSFDGAADTVVVPTQTGAAKSPVDWDRAPKPRQRGAAATLWRRRLWSLPAVAALAAAGGIAYHPIFGLSAIVPAVAVSAIVPVLVAALWNAAGRPANRPRPLLGSLVLTLAAWVLAVSASTYRSRAYAHVLPTPGLLRRIGADLLDAPRGVLTTVLPAPDHPELLVLVSATVWMAAFAGAETALRSGSTVLPALPGVLMLAVPVALSTDAPGHGVTAAAAAIGAAGLLLVCRAPGRRSPWRTLLVGVPWVALLAVAAGFAAPHAPGVGTPPDLRDNVAAPPPVRLSGVNPLDRISAWLLTPDQPLFTVAGPADPDRYWRLTVLDRYDGTTWYPVGGLRPTGGRVPDDGQSPVTKRTKQRVTLDQLDGVWLPAADRPASVTAQGLKLAVDPTSGAVATGSGLHPGLTYQVESQVPTYDPDRLQYLATASDPAYAQLPDLDAASEPIPMVEEFRKIAEKATQGSQFPYQQALKLADWLRANNRYDITAVPGHSYRNLRFFLESSKEGTSEQFASAFAVLGRSLGLPTRVVVGFSRGTQLPDGSWRVDSGNVIAWPEVEFEQVGWVPFYPTPGEAGRSGSPKNDQTTVVPPTAAPPSAPPPPSRADKDRDIAQEQRPEGVVSPIADAPEDGSTPLWWWAAPIAALAALAVSHVGVAAAAPGTLRRRRRRGPPGARVFGAWRQIGDRFGDLGMPHAEARTVREVADFGAERLPAELAERVSGLGTLVNEASYADRDVTGKEADDAWRVCTDVEHAVRRADGREKRRTRMVRALSPRTVVATLRRR</sequence>
<evidence type="ECO:0000313" key="4">
    <source>
        <dbReference type="EMBL" id="GAA4969773.1"/>
    </source>
</evidence>
<feature type="compositionally biased region" description="Basic and acidic residues" evidence="1">
    <location>
        <begin position="601"/>
        <end position="614"/>
    </location>
</feature>
<dbReference type="InterPro" id="IPR052901">
    <property type="entry name" value="Bact_TGase-like"/>
</dbReference>
<feature type="transmembrane region" description="Helical" evidence="2">
    <location>
        <begin position="190"/>
        <end position="206"/>
    </location>
</feature>
<feature type="transmembrane region" description="Helical" evidence="2">
    <location>
        <begin position="212"/>
        <end position="231"/>
    </location>
</feature>
<name>A0ABP9HFJ9_9ACTN</name>
<dbReference type="Proteomes" id="UP001500466">
    <property type="component" value="Unassembled WGS sequence"/>
</dbReference>
<feature type="transmembrane region" description="Helical" evidence="2">
    <location>
        <begin position="243"/>
        <end position="261"/>
    </location>
</feature>
<feature type="region of interest" description="Disordered" evidence="1">
    <location>
        <begin position="568"/>
        <end position="624"/>
    </location>
</feature>
<gene>
    <name evidence="4" type="ORF">GCM10023205_38920</name>
</gene>
<dbReference type="InterPro" id="IPR002931">
    <property type="entry name" value="Transglutaminase-like"/>
</dbReference>
<keyword evidence="5" id="KW-1185">Reference proteome</keyword>
<proteinExistence type="predicted"/>
<dbReference type="EMBL" id="BAABHS010000013">
    <property type="protein sequence ID" value="GAA4969773.1"/>
    <property type="molecule type" value="Genomic_DNA"/>
</dbReference>
<dbReference type="RefSeq" id="WP_345676823.1">
    <property type="nucleotide sequence ID" value="NZ_BAABHS010000013.1"/>
</dbReference>
<dbReference type="Gene3D" id="3.10.620.30">
    <property type="match status" value="1"/>
</dbReference>
<comment type="caution">
    <text evidence="4">The sequence shown here is derived from an EMBL/GenBank/DDBJ whole genome shotgun (WGS) entry which is preliminary data.</text>
</comment>
<feature type="compositionally biased region" description="Pro residues" evidence="1">
    <location>
        <begin position="589"/>
        <end position="600"/>
    </location>
</feature>
<keyword evidence="2" id="KW-0812">Transmembrane</keyword>
<feature type="transmembrane region" description="Helical" evidence="2">
    <location>
        <begin position="164"/>
        <end position="183"/>
    </location>
</feature>
<evidence type="ECO:0000256" key="1">
    <source>
        <dbReference type="SAM" id="MobiDB-lite"/>
    </source>
</evidence>
<reference evidence="5" key="1">
    <citation type="journal article" date="2019" name="Int. J. Syst. Evol. Microbiol.">
        <title>The Global Catalogue of Microorganisms (GCM) 10K type strain sequencing project: providing services to taxonomists for standard genome sequencing and annotation.</title>
        <authorList>
            <consortium name="The Broad Institute Genomics Platform"/>
            <consortium name="The Broad Institute Genome Sequencing Center for Infectious Disease"/>
            <person name="Wu L."/>
            <person name="Ma J."/>
        </authorList>
    </citation>
    <scope>NUCLEOTIDE SEQUENCE [LARGE SCALE GENOMIC DNA]</scope>
    <source>
        <strain evidence="5">JCM 17986</strain>
    </source>
</reference>
<dbReference type="InterPro" id="IPR025403">
    <property type="entry name" value="TgpA-like_C"/>
</dbReference>
<dbReference type="Pfam" id="PF13559">
    <property type="entry name" value="DUF4129"/>
    <property type="match status" value="1"/>
</dbReference>
<keyword evidence="2" id="KW-1133">Transmembrane helix</keyword>
<organism evidence="4 5">
    <name type="scientific">Yinghuangia aomiensis</name>
    <dbReference type="NCBI Taxonomy" id="676205"/>
    <lineage>
        <taxon>Bacteria</taxon>
        <taxon>Bacillati</taxon>
        <taxon>Actinomycetota</taxon>
        <taxon>Actinomycetes</taxon>
        <taxon>Kitasatosporales</taxon>
        <taxon>Streptomycetaceae</taxon>
        <taxon>Yinghuangia</taxon>
    </lineage>
</organism>
<dbReference type="SMART" id="SM00460">
    <property type="entry name" value="TGc"/>
    <property type="match status" value="1"/>
</dbReference>
<accession>A0ABP9HFJ9</accession>
<dbReference type="InterPro" id="IPR038765">
    <property type="entry name" value="Papain-like_cys_pep_sf"/>
</dbReference>
<feature type="transmembrane region" description="Helical" evidence="2">
    <location>
        <begin position="71"/>
        <end position="90"/>
    </location>
</feature>
<evidence type="ECO:0000313" key="5">
    <source>
        <dbReference type="Proteomes" id="UP001500466"/>
    </source>
</evidence>
<evidence type="ECO:0000256" key="2">
    <source>
        <dbReference type="SAM" id="Phobius"/>
    </source>
</evidence>
<feature type="transmembrane region" description="Helical" evidence="2">
    <location>
        <begin position="45"/>
        <end position="65"/>
    </location>
</feature>
<feature type="transmembrane region" description="Helical" evidence="2">
    <location>
        <begin position="102"/>
        <end position="122"/>
    </location>
</feature>
<dbReference type="PANTHER" id="PTHR42736">
    <property type="entry name" value="PROTEIN-GLUTAMINE GAMMA-GLUTAMYLTRANSFERASE"/>
    <property type="match status" value="1"/>
</dbReference>
<dbReference type="InterPro" id="IPR021878">
    <property type="entry name" value="TgpA_N"/>
</dbReference>
<dbReference type="Pfam" id="PF11992">
    <property type="entry name" value="TgpA_N"/>
    <property type="match status" value="1"/>
</dbReference>
<keyword evidence="2" id="KW-0472">Membrane</keyword>
<dbReference type="SUPFAM" id="SSF54001">
    <property type="entry name" value="Cysteine proteinases"/>
    <property type="match status" value="1"/>
</dbReference>